<protein>
    <submittedName>
        <fullName evidence="2">FAD-binding oxidoreductase</fullName>
    </submittedName>
</protein>
<dbReference type="PROSITE" id="PS51257">
    <property type="entry name" value="PROKAR_LIPOPROTEIN"/>
    <property type="match status" value="1"/>
</dbReference>
<dbReference type="InterPro" id="IPR006076">
    <property type="entry name" value="FAD-dep_OxRdtase"/>
</dbReference>
<dbReference type="AlphaFoldDB" id="A0A935C7G9"/>
<dbReference type="EMBL" id="JAEQBW010000002">
    <property type="protein sequence ID" value="MBK6264909.1"/>
    <property type="molecule type" value="Genomic_DNA"/>
</dbReference>
<feature type="domain" description="FAD dependent oxidoreductase" evidence="1">
    <location>
        <begin position="14"/>
        <end position="373"/>
    </location>
</feature>
<gene>
    <name evidence="2" type="ORF">JKA74_07660</name>
</gene>
<accession>A0A935C7G9</accession>
<dbReference type="InterPro" id="IPR036188">
    <property type="entry name" value="FAD/NAD-bd_sf"/>
</dbReference>
<dbReference type="SUPFAM" id="SSF51905">
    <property type="entry name" value="FAD/NAD(P)-binding domain"/>
    <property type="match status" value="1"/>
</dbReference>
<dbReference type="RefSeq" id="WP_201430573.1">
    <property type="nucleotide sequence ID" value="NZ_JAEQBW010000002.1"/>
</dbReference>
<sequence>MISFWEREHFTNYDFVVLGAGIVGCSTAYHLRQKHPNASIAILERGVFPSGASTKNAGFACFGSLTELVDDLPQLGEESLMALVEKRWTGLQKLRNTLGDKKIDYQCNGGFELIREKEMPALGKLDQFNERLKAIFQANVFKDEPRLIKQFGLSTSKIQTVVSNQFEGQINTGKMMRAWWDLCGENNIKLFTGCKIEHIDEQGEIVVLKVENTTGSDKVCFKTKQLAICTNAFAQQFLPNENIIPGRGMVMITQPVDGLKIKGVFHYDEGYFYFRNFENRLLIGGGRNLDKESEQTLAFGINEKIKAAILRDISEMILPGQDFQIDMEWSGIMAFGENKSPIVKRISDKIVVGVRLGGMGVAIGTQIGAEIQELFGD</sequence>
<organism evidence="2 3">
    <name type="scientific">Marivirga aurantiaca</name>
    <dbReference type="NCBI Taxonomy" id="2802615"/>
    <lineage>
        <taxon>Bacteria</taxon>
        <taxon>Pseudomonadati</taxon>
        <taxon>Bacteroidota</taxon>
        <taxon>Cytophagia</taxon>
        <taxon>Cytophagales</taxon>
        <taxon>Marivirgaceae</taxon>
        <taxon>Marivirga</taxon>
    </lineage>
</organism>
<dbReference type="Proteomes" id="UP000611723">
    <property type="component" value="Unassembled WGS sequence"/>
</dbReference>
<dbReference type="Gene3D" id="3.30.9.10">
    <property type="entry name" value="D-Amino Acid Oxidase, subunit A, domain 2"/>
    <property type="match status" value="1"/>
</dbReference>
<comment type="caution">
    <text evidence="2">The sequence shown here is derived from an EMBL/GenBank/DDBJ whole genome shotgun (WGS) entry which is preliminary data.</text>
</comment>
<dbReference type="Pfam" id="PF01266">
    <property type="entry name" value="DAO"/>
    <property type="match status" value="1"/>
</dbReference>
<dbReference type="PANTHER" id="PTHR13847:SF281">
    <property type="entry name" value="FAD DEPENDENT OXIDOREDUCTASE DOMAIN-CONTAINING PROTEIN"/>
    <property type="match status" value="1"/>
</dbReference>
<reference evidence="2" key="1">
    <citation type="submission" date="2021-01" db="EMBL/GenBank/DDBJ databases">
        <title>Marivirga aurantiaca sp. nov., isolated from intertidal surface sediments.</title>
        <authorList>
            <person name="Zhang M."/>
        </authorList>
    </citation>
    <scope>NUCLEOTIDE SEQUENCE</scope>
    <source>
        <strain evidence="2">S37H4</strain>
    </source>
</reference>
<name>A0A935C7G9_9BACT</name>
<evidence type="ECO:0000313" key="3">
    <source>
        <dbReference type="Proteomes" id="UP000611723"/>
    </source>
</evidence>
<evidence type="ECO:0000259" key="1">
    <source>
        <dbReference type="Pfam" id="PF01266"/>
    </source>
</evidence>
<dbReference type="Gene3D" id="3.50.50.60">
    <property type="entry name" value="FAD/NAD(P)-binding domain"/>
    <property type="match status" value="1"/>
</dbReference>
<dbReference type="PANTHER" id="PTHR13847">
    <property type="entry name" value="SARCOSINE DEHYDROGENASE-RELATED"/>
    <property type="match status" value="1"/>
</dbReference>
<dbReference type="GO" id="GO:0005737">
    <property type="term" value="C:cytoplasm"/>
    <property type="evidence" value="ECO:0007669"/>
    <property type="project" value="TreeGrafter"/>
</dbReference>
<evidence type="ECO:0000313" key="2">
    <source>
        <dbReference type="EMBL" id="MBK6264909.1"/>
    </source>
</evidence>
<keyword evidence="3" id="KW-1185">Reference proteome</keyword>
<proteinExistence type="predicted"/>